<dbReference type="InterPro" id="IPR016040">
    <property type="entry name" value="NAD(P)-bd_dom"/>
</dbReference>
<protein>
    <recommendedName>
        <fullName evidence="1">NAD(P)-binding domain-containing protein</fullName>
    </recommendedName>
</protein>
<dbReference type="Pfam" id="PF13460">
    <property type="entry name" value="NAD_binding_10"/>
    <property type="match status" value="1"/>
</dbReference>
<evidence type="ECO:0000313" key="5">
    <source>
        <dbReference type="Proteomes" id="UP000658997"/>
    </source>
</evidence>
<evidence type="ECO:0000313" key="4">
    <source>
        <dbReference type="Proteomes" id="UP000179920"/>
    </source>
</evidence>
<dbReference type="SUPFAM" id="SSF51735">
    <property type="entry name" value="NAD(P)-binding Rossmann-fold domains"/>
    <property type="match status" value="1"/>
</dbReference>
<dbReference type="Proteomes" id="UP000658997">
    <property type="component" value="Unassembled WGS sequence"/>
</dbReference>
<reference evidence="3" key="3">
    <citation type="submission" date="2018-08" db="EMBL/GenBank/DDBJ databases">
        <authorList>
            <person name="Guldener U."/>
        </authorList>
    </citation>
    <scope>NUCLEOTIDE SEQUENCE</scope>
    <source>
        <strain evidence="3">UB2</strain>
    </source>
</reference>
<proteinExistence type="predicted"/>
<evidence type="ECO:0000313" key="2">
    <source>
        <dbReference type="EMBL" id="SAM85489.1"/>
    </source>
</evidence>
<organism evidence="2 4">
    <name type="scientific">Ustilago bromivora</name>
    <dbReference type="NCBI Taxonomy" id="307758"/>
    <lineage>
        <taxon>Eukaryota</taxon>
        <taxon>Fungi</taxon>
        <taxon>Dikarya</taxon>
        <taxon>Basidiomycota</taxon>
        <taxon>Ustilaginomycotina</taxon>
        <taxon>Ustilaginomycetes</taxon>
        <taxon>Ustilaginales</taxon>
        <taxon>Ustilaginaceae</taxon>
        <taxon>Ustilago</taxon>
    </lineage>
</organism>
<evidence type="ECO:0000259" key="1">
    <source>
        <dbReference type="Pfam" id="PF13460"/>
    </source>
</evidence>
<name>A0A1K0GBQ2_9BASI</name>
<dbReference type="AlphaFoldDB" id="A0A1K0GBQ2"/>
<dbReference type="Gene3D" id="3.40.50.720">
    <property type="entry name" value="NAD(P)-binding Rossmann-like Domain"/>
    <property type="match status" value="1"/>
</dbReference>
<dbReference type="OrthoDB" id="419598at2759"/>
<dbReference type="PANTHER" id="PTHR43162:SF1">
    <property type="entry name" value="PRESTALK A DIFFERENTIATION PROTEIN A"/>
    <property type="match status" value="1"/>
</dbReference>
<dbReference type="InterPro" id="IPR051604">
    <property type="entry name" value="Ergot_Alk_Oxidoreductase"/>
</dbReference>
<reference evidence="4" key="2">
    <citation type="submission" date="2016-04" db="EMBL/GenBank/DDBJ databases">
        <authorList>
            <person name="Guldener U."/>
            <person name="Guldener U."/>
        </authorList>
    </citation>
    <scope>NUCLEOTIDE SEQUENCE [LARGE SCALE GENOMIC DNA]</scope>
    <source>
        <strain evidence="4">UB2112</strain>
    </source>
</reference>
<feature type="domain" description="NAD(P)-binding" evidence="1">
    <location>
        <begin position="12"/>
        <end position="124"/>
    </location>
</feature>
<dbReference type="EMBL" id="LT558134">
    <property type="protein sequence ID" value="SAM85489.1"/>
    <property type="molecule type" value="Genomic_DNA"/>
</dbReference>
<dbReference type="PANTHER" id="PTHR43162">
    <property type="match status" value="1"/>
</dbReference>
<reference evidence="2" key="1">
    <citation type="submission" date="2016-04" db="EMBL/GenBank/DDBJ databases">
        <authorList>
            <person name="Evans L.H."/>
            <person name="Alamgir A."/>
            <person name="Owens N."/>
            <person name="Weber N.D."/>
            <person name="Virtaneva K."/>
            <person name="Barbian K."/>
            <person name="Babar A."/>
            <person name="Rosenke K."/>
        </authorList>
    </citation>
    <scope>NUCLEOTIDE SEQUENCE</scope>
    <source>
        <strain evidence="2">UB2112</strain>
    </source>
</reference>
<gene>
    <name evidence="3" type="ORF">UBRO2_05490</name>
    <name evidence="2" type="ORF">UBRO_08056</name>
</gene>
<accession>A0A1K0GBQ2</accession>
<dbReference type="InterPro" id="IPR036291">
    <property type="entry name" value="NAD(P)-bd_dom_sf"/>
</dbReference>
<dbReference type="EMBL" id="ULHB01000173">
    <property type="protein sequence ID" value="SYW84390.1"/>
    <property type="molecule type" value="Genomic_DNA"/>
</dbReference>
<dbReference type="Proteomes" id="UP000179920">
    <property type="component" value="Chromosome XVIII"/>
</dbReference>
<sequence>MVSPSQISIFPATSSVASHVIGILQKEHPHLCLRLAARSPEKLKANGDTLKVAQTPLSIDSVSSIKDALEGSDAAFILHPSLHLAGDPFALSKTFVDTIIEAANTSKTLKRIVYLTSIAAEKPTGSGNIRSVHIGETALLANLRDGIDLVALRPSYFLSNFSPVLPLALNPPHILPSMLIPFDKAYPLIDASAIAAKAVKYLVASQLSSPEAASQGRLTAVQLIPEFKTVPQIAEYLSEIIGTKVNAVPIPEEEWESTFKKAGMSDQNVAMYIEMLGGFIRDELSFLDQEGIEQEKKRGVTVIDEQTHVDHEAALTQLIDDIKAAGGQQGH</sequence>
<keyword evidence="5" id="KW-1185">Reference proteome</keyword>
<evidence type="ECO:0000313" key="3">
    <source>
        <dbReference type="EMBL" id="SYW84390.1"/>
    </source>
</evidence>
<dbReference type="Gene3D" id="3.90.25.10">
    <property type="entry name" value="UDP-galactose 4-epimerase, domain 1"/>
    <property type="match status" value="1"/>
</dbReference>